<accession>A0A150K7E4</accession>
<protein>
    <submittedName>
        <fullName evidence="2">Uncharacterized protein</fullName>
    </submittedName>
</protein>
<comment type="caution">
    <text evidence="2">The sequence shown here is derived from an EMBL/GenBank/DDBJ whole genome shotgun (WGS) entry which is preliminary data.</text>
</comment>
<proteinExistence type="predicted"/>
<dbReference type="Proteomes" id="UP000075288">
    <property type="component" value="Unassembled WGS sequence"/>
</dbReference>
<dbReference type="EMBL" id="LQYG01000018">
    <property type="protein sequence ID" value="KYC65301.1"/>
    <property type="molecule type" value="Genomic_DNA"/>
</dbReference>
<feature type="region of interest" description="Disordered" evidence="1">
    <location>
        <begin position="1"/>
        <end position="23"/>
    </location>
</feature>
<dbReference type="PATRIC" id="fig|1398.26.peg.1591"/>
<sequence length="61" mass="6737">MEKDKAHKAWRNEGKLDGECTGGRKPWANHSLKRIAAPLYSGGLRHDCPGGSDSGKIERVY</sequence>
<evidence type="ECO:0000256" key="1">
    <source>
        <dbReference type="SAM" id="MobiDB-lite"/>
    </source>
</evidence>
<reference evidence="2 3" key="1">
    <citation type="submission" date="2016-01" db="EMBL/GenBank/DDBJ databases">
        <title>Genome Sequences of Twelve Sporeforming Bacillus Species Isolated from Foods.</title>
        <authorList>
            <person name="Berendsen E.M."/>
            <person name="Wells-Bennik M.H."/>
            <person name="Krawcyk A.O."/>
            <person name="De Jong A."/>
            <person name="Holsappel S."/>
            <person name="Eijlander R.T."/>
            <person name="Kuipers O.P."/>
        </authorList>
    </citation>
    <scope>NUCLEOTIDE SEQUENCE [LARGE SCALE GENOMIC DNA]</scope>
    <source>
        <strain evidence="2 3">B4098</strain>
    </source>
</reference>
<dbReference type="AlphaFoldDB" id="A0A150K7E4"/>
<organism evidence="2 3">
    <name type="scientific">Heyndrickxia coagulans</name>
    <name type="common">Weizmannia coagulans</name>
    <dbReference type="NCBI Taxonomy" id="1398"/>
    <lineage>
        <taxon>Bacteria</taxon>
        <taxon>Bacillati</taxon>
        <taxon>Bacillota</taxon>
        <taxon>Bacilli</taxon>
        <taxon>Bacillales</taxon>
        <taxon>Bacillaceae</taxon>
        <taxon>Heyndrickxia</taxon>
    </lineage>
</organism>
<gene>
    <name evidence="2" type="ORF">B4098_0254</name>
</gene>
<name>A0A150K7E4_HEYCO</name>
<evidence type="ECO:0000313" key="2">
    <source>
        <dbReference type="EMBL" id="KYC65301.1"/>
    </source>
</evidence>
<feature type="compositionally biased region" description="Basic and acidic residues" evidence="1">
    <location>
        <begin position="1"/>
        <end position="18"/>
    </location>
</feature>
<evidence type="ECO:0000313" key="3">
    <source>
        <dbReference type="Proteomes" id="UP000075288"/>
    </source>
</evidence>